<organism evidence="1 2">
    <name type="scientific">Aspergillus lucknowensis</name>
    <dbReference type="NCBI Taxonomy" id="176173"/>
    <lineage>
        <taxon>Eukaryota</taxon>
        <taxon>Fungi</taxon>
        <taxon>Dikarya</taxon>
        <taxon>Ascomycota</taxon>
        <taxon>Pezizomycotina</taxon>
        <taxon>Eurotiomycetes</taxon>
        <taxon>Eurotiomycetidae</taxon>
        <taxon>Eurotiales</taxon>
        <taxon>Aspergillaceae</taxon>
        <taxon>Aspergillus</taxon>
        <taxon>Aspergillus subgen. Nidulantes</taxon>
    </lineage>
</organism>
<evidence type="ECO:0000313" key="2">
    <source>
        <dbReference type="Proteomes" id="UP001610432"/>
    </source>
</evidence>
<proteinExistence type="predicted"/>
<dbReference type="RefSeq" id="XP_070883223.1">
    <property type="nucleotide sequence ID" value="XM_071029899.1"/>
</dbReference>
<protein>
    <submittedName>
        <fullName evidence="1">Uncharacterized protein</fullName>
    </submittedName>
</protein>
<gene>
    <name evidence="1" type="ORF">BJX67DRAFT_361635</name>
</gene>
<name>A0ABR4LI67_9EURO</name>
<dbReference type="EMBL" id="JBFXLQ010000042">
    <property type="protein sequence ID" value="KAL2864244.1"/>
    <property type="molecule type" value="Genomic_DNA"/>
</dbReference>
<keyword evidence="2" id="KW-1185">Reference proteome</keyword>
<comment type="caution">
    <text evidence="1">The sequence shown here is derived from an EMBL/GenBank/DDBJ whole genome shotgun (WGS) entry which is preliminary data.</text>
</comment>
<dbReference type="GeneID" id="98144971"/>
<accession>A0ABR4LI67</accession>
<reference evidence="1 2" key="1">
    <citation type="submission" date="2024-07" db="EMBL/GenBank/DDBJ databases">
        <title>Section-level genome sequencing and comparative genomics of Aspergillus sections Usti and Cavernicolus.</title>
        <authorList>
            <consortium name="Lawrence Berkeley National Laboratory"/>
            <person name="Nybo J.L."/>
            <person name="Vesth T.C."/>
            <person name="Theobald S."/>
            <person name="Frisvad J.C."/>
            <person name="Larsen T.O."/>
            <person name="Kjaerboelling I."/>
            <person name="Rothschild-Mancinelli K."/>
            <person name="Lyhne E.K."/>
            <person name="Kogle M.E."/>
            <person name="Barry K."/>
            <person name="Clum A."/>
            <person name="Na H."/>
            <person name="Ledsgaard L."/>
            <person name="Lin J."/>
            <person name="Lipzen A."/>
            <person name="Kuo A."/>
            <person name="Riley R."/>
            <person name="Mondo S."/>
            <person name="Labutti K."/>
            <person name="Haridas S."/>
            <person name="Pangalinan J."/>
            <person name="Salamov A.A."/>
            <person name="Simmons B.A."/>
            <person name="Magnuson J.K."/>
            <person name="Chen J."/>
            <person name="Drula E."/>
            <person name="Henrissat B."/>
            <person name="Wiebenga A."/>
            <person name="Lubbers R.J."/>
            <person name="Gomes A.C."/>
            <person name="Macurrencykelacurrency M.R."/>
            <person name="Stajich J."/>
            <person name="Grigoriev I.V."/>
            <person name="Mortensen U.H."/>
            <person name="De Vries R.P."/>
            <person name="Baker S.E."/>
            <person name="Andersen M.R."/>
        </authorList>
    </citation>
    <scope>NUCLEOTIDE SEQUENCE [LARGE SCALE GENOMIC DNA]</scope>
    <source>
        <strain evidence="1 2">CBS 449.75</strain>
    </source>
</reference>
<dbReference type="Proteomes" id="UP001610432">
    <property type="component" value="Unassembled WGS sequence"/>
</dbReference>
<evidence type="ECO:0000313" key="1">
    <source>
        <dbReference type="EMBL" id="KAL2864244.1"/>
    </source>
</evidence>
<sequence>MLNEAITINEVMQASYDHAKDNAAGMENAARRLQCGLDESRQDVVRAFTQGRRDLTAGLIHWSYSGQCSFKAAELDADRVLSFRINRDVRRAAATGGSVAVHG</sequence>